<name>A0A4P2VQL7_FLUSA</name>
<dbReference type="SFLD" id="SFLDG01135">
    <property type="entry name" value="C1.5.6:_HAD__Beta-PGM__Phospha"/>
    <property type="match status" value="1"/>
</dbReference>
<dbReference type="PANTHER" id="PTHR47478">
    <property type="match status" value="1"/>
</dbReference>
<dbReference type="Pfam" id="PF00702">
    <property type="entry name" value="Hydrolase"/>
    <property type="match status" value="1"/>
</dbReference>
<dbReference type="EMBL" id="AP019368">
    <property type="protein sequence ID" value="BBH54329.1"/>
    <property type="molecule type" value="Genomic_DNA"/>
</dbReference>
<dbReference type="PRINTS" id="PR00413">
    <property type="entry name" value="HADHALOGNASE"/>
</dbReference>
<dbReference type="RefSeq" id="WP_130611881.1">
    <property type="nucleotide sequence ID" value="NZ_AP019368.1"/>
</dbReference>
<dbReference type="NCBIfam" id="TIGR02254">
    <property type="entry name" value="YjjG_YfnB"/>
    <property type="match status" value="1"/>
</dbReference>
<dbReference type="InterPro" id="IPR023214">
    <property type="entry name" value="HAD_sf"/>
</dbReference>
<dbReference type="AlphaFoldDB" id="A0A4P2VQL7"/>
<sequence>MKYDFILFDADDTLFDFNKSQEIAFRETVSHFAISYHTDVLCSEFKKTNRALWKELENRLISEDDLKILRFKKIFDAHNIKQDPSEVSKIYLQKISQSTHLKAGALSICQFLKEAKIKIGIITNGFENIQKSRFSLSELNPYFDFITISEECGYRKPYAEIFQIALNKFGNARKDNTLMVGDNLEADIIGAQEFGLDSCWYHPHGGNPHKDIIPTFIIHDLMEIKRIINKK</sequence>
<dbReference type="InterPro" id="IPR006439">
    <property type="entry name" value="HAD-SF_hydro_IA"/>
</dbReference>
<dbReference type="NCBIfam" id="NF006976">
    <property type="entry name" value="PRK09449.1"/>
    <property type="match status" value="1"/>
</dbReference>
<dbReference type="InterPro" id="IPR023198">
    <property type="entry name" value="PGP-like_dom2"/>
</dbReference>
<evidence type="ECO:0000313" key="2">
    <source>
        <dbReference type="Proteomes" id="UP000291236"/>
    </source>
</evidence>
<dbReference type="InterPro" id="IPR036412">
    <property type="entry name" value="HAD-like_sf"/>
</dbReference>
<dbReference type="Gene3D" id="1.10.150.240">
    <property type="entry name" value="Putative phosphatase, domain 2"/>
    <property type="match status" value="1"/>
</dbReference>
<dbReference type="Gene3D" id="3.40.50.1000">
    <property type="entry name" value="HAD superfamily/HAD-like"/>
    <property type="match status" value="1"/>
</dbReference>
<dbReference type="SFLD" id="SFLDS00003">
    <property type="entry name" value="Haloacid_Dehalogenase"/>
    <property type="match status" value="1"/>
</dbReference>
<dbReference type="KEGG" id="sbf:JCM31447_27930"/>
<gene>
    <name evidence="1" type="ORF">JCM31447_27930</name>
</gene>
<dbReference type="InterPro" id="IPR011951">
    <property type="entry name" value="HAD-SF_hydro_IA_YjjG/PynA"/>
</dbReference>
<dbReference type="OrthoDB" id="5297542at2"/>
<dbReference type="NCBIfam" id="TIGR01549">
    <property type="entry name" value="HAD-SF-IA-v1"/>
    <property type="match status" value="1"/>
</dbReference>
<dbReference type="PANTHER" id="PTHR47478:SF1">
    <property type="entry name" value="PYRIMIDINE 5'-NUCLEOTIDASE YJJG"/>
    <property type="match status" value="1"/>
</dbReference>
<dbReference type="InterPro" id="IPR052550">
    <property type="entry name" value="Pyrimidine_5'-ntase_YjjG"/>
</dbReference>
<dbReference type="Proteomes" id="UP000291236">
    <property type="component" value="Chromosome"/>
</dbReference>
<protein>
    <submittedName>
        <fullName evidence="1">Noncanonical pyrimidine nucleotidase, YjjG family</fullName>
    </submittedName>
</protein>
<accession>A0A4P2VQL7</accession>
<dbReference type="SUPFAM" id="SSF56784">
    <property type="entry name" value="HAD-like"/>
    <property type="match status" value="1"/>
</dbReference>
<proteinExistence type="predicted"/>
<dbReference type="GO" id="GO:0008253">
    <property type="term" value="F:5'-nucleotidase activity"/>
    <property type="evidence" value="ECO:0007669"/>
    <property type="project" value="InterPro"/>
</dbReference>
<organism evidence="1 2">
    <name type="scientific">Fluviispira sanaruensis</name>
    <dbReference type="NCBI Taxonomy" id="2493639"/>
    <lineage>
        <taxon>Bacteria</taxon>
        <taxon>Pseudomonadati</taxon>
        <taxon>Bdellovibrionota</taxon>
        <taxon>Oligoflexia</taxon>
        <taxon>Silvanigrellales</taxon>
        <taxon>Silvanigrellaceae</taxon>
        <taxon>Fluviispira</taxon>
    </lineage>
</organism>
<keyword evidence="2" id="KW-1185">Reference proteome</keyword>
<reference evidence="1 2" key="1">
    <citation type="submission" date="2018-12" db="EMBL/GenBank/DDBJ databases">
        <title>Rubrispira sanarue gen. nov., sp., nov., a member of the order Silvanigrellales, isolated from a brackish lake in Hamamatsu Japan.</title>
        <authorList>
            <person name="Maejima Y."/>
            <person name="Iino T."/>
            <person name="Muraguchi Y."/>
            <person name="Fukuda K."/>
            <person name="Nojiri H."/>
            <person name="Ohkuma M."/>
            <person name="Moriuchi R."/>
            <person name="Dohra H."/>
            <person name="Kimbara K."/>
            <person name="Shintani M."/>
        </authorList>
    </citation>
    <scope>NUCLEOTIDE SEQUENCE [LARGE SCALE GENOMIC DNA]</scope>
    <source>
        <strain evidence="1 2">RF1110005</strain>
    </source>
</reference>
<evidence type="ECO:0000313" key="1">
    <source>
        <dbReference type="EMBL" id="BBH54329.1"/>
    </source>
</evidence>
<dbReference type="SFLD" id="SFLDG01129">
    <property type="entry name" value="C1.5:_HAD__Beta-PGM__Phosphata"/>
    <property type="match status" value="1"/>
</dbReference>